<name>A0A7C0U2T8_DESA2</name>
<organism evidence="1">
    <name type="scientific">Desulfofervidus auxilii</name>
    <dbReference type="NCBI Taxonomy" id="1621989"/>
    <lineage>
        <taxon>Bacteria</taxon>
        <taxon>Pseudomonadati</taxon>
        <taxon>Thermodesulfobacteriota</taxon>
        <taxon>Candidatus Desulfofervidia</taxon>
        <taxon>Candidatus Desulfofervidales</taxon>
        <taxon>Candidatus Desulfofervidaceae</taxon>
        <taxon>Candidatus Desulfofervidus</taxon>
    </lineage>
</organism>
<dbReference type="Proteomes" id="UP000886289">
    <property type="component" value="Unassembled WGS sequence"/>
</dbReference>
<evidence type="ECO:0000313" key="1">
    <source>
        <dbReference type="EMBL" id="HDD44213.1"/>
    </source>
</evidence>
<sequence length="66" mass="7691">MIGISTVWRSKLIENGKELLKALSSLPFSALELDFRISESAFKEIKKQLKKNWQVLSIHNYFPRPD</sequence>
<dbReference type="AlphaFoldDB" id="A0A7C0U2T8"/>
<evidence type="ECO:0008006" key="2">
    <source>
        <dbReference type="Google" id="ProtNLM"/>
    </source>
</evidence>
<dbReference type="EMBL" id="DRBS01000195">
    <property type="protein sequence ID" value="HDD44213.1"/>
    <property type="molecule type" value="Genomic_DNA"/>
</dbReference>
<comment type="caution">
    <text evidence="1">The sequence shown here is derived from an EMBL/GenBank/DDBJ whole genome shotgun (WGS) entry which is preliminary data.</text>
</comment>
<accession>A0A7C0U2T8</accession>
<reference evidence="1" key="1">
    <citation type="journal article" date="2020" name="mSystems">
        <title>Genome- and Community-Level Interaction Insights into Carbon Utilization and Element Cycling Functions of Hydrothermarchaeota in Hydrothermal Sediment.</title>
        <authorList>
            <person name="Zhou Z."/>
            <person name="Liu Y."/>
            <person name="Xu W."/>
            <person name="Pan J."/>
            <person name="Luo Z.H."/>
            <person name="Li M."/>
        </authorList>
    </citation>
    <scope>NUCLEOTIDE SEQUENCE [LARGE SCALE GENOMIC DNA]</scope>
    <source>
        <strain evidence="1">HyVt-233</strain>
    </source>
</reference>
<feature type="non-terminal residue" evidence="1">
    <location>
        <position position="66"/>
    </location>
</feature>
<protein>
    <recommendedName>
        <fullName evidence="2">3-dehydroquinate dehydratase</fullName>
    </recommendedName>
</protein>
<gene>
    <name evidence="1" type="ORF">ENG63_05060</name>
</gene>
<proteinExistence type="predicted"/>